<organism evidence="1 2">
    <name type="scientific">Pectobacterium aroidearum</name>
    <dbReference type="NCBI Taxonomy" id="1201031"/>
    <lineage>
        <taxon>Bacteria</taxon>
        <taxon>Pseudomonadati</taxon>
        <taxon>Pseudomonadota</taxon>
        <taxon>Gammaproteobacteria</taxon>
        <taxon>Enterobacterales</taxon>
        <taxon>Pectobacteriaceae</taxon>
        <taxon>Pectobacterium</taxon>
    </lineage>
</organism>
<sequence>MRLGGARQYQLAPQYGKNGEVSSGVKDGRFSLMIFIPVPAAAVAKHQ</sequence>
<comment type="caution">
    <text evidence="1">The sequence shown here is derived from an EMBL/GenBank/DDBJ whole genome shotgun (WGS) entry which is preliminary data.</text>
</comment>
<accession>A0AAW3SVG6</accession>
<protein>
    <submittedName>
        <fullName evidence="1">Uncharacterized protein</fullName>
    </submittedName>
</protein>
<dbReference type="AlphaFoldDB" id="A0AAW3SVG6"/>
<evidence type="ECO:0000313" key="1">
    <source>
        <dbReference type="EMBL" id="MBA5203533.1"/>
    </source>
</evidence>
<name>A0AAW3SVG6_9GAMM</name>
<dbReference type="EMBL" id="JACERJ010000003">
    <property type="protein sequence ID" value="MBA5203533.1"/>
    <property type="molecule type" value="Genomic_DNA"/>
</dbReference>
<reference evidence="1 2" key="1">
    <citation type="submission" date="2020-07" db="EMBL/GenBank/DDBJ databases">
        <title>Characterization of Pectobacterium aroidearum strains causing soft rot on Amorphophallus konjac.</title>
        <authorList>
            <person name="Xie H."/>
        </authorList>
    </citation>
    <scope>NUCLEOTIDE SEQUENCE [LARGE SCALE GENOMIC DNA]</scope>
    <source>
        <strain evidence="1 2">MY7</strain>
    </source>
</reference>
<evidence type="ECO:0000313" key="2">
    <source>
        <dbReference type="Proteomes" id="UP000557749"/>
    </source>
</evidence>
<dbReference type="RefSeq" id="WP_181844883.1">
    <property type="nucleotide sequence ID" value="NZ_JACERJ010000003.1"/>
</dbReference>
<proteinExistence type="predicted"/>
<dbReference type="Proteomes" id="UP000557749">
    <property type="component" value="Unassembled WGS sequence"/>
</dbReference>
<gene>
    <name evidence="1" type="ORF">H2Y57_07520</name>
</gene>